<dbReference type="AlphaFoldDB" id="A0A6G0WDR4"/>
<dbReference type="Gene3D" id="4.10.280.10">
    <property type="entry name" value="Helix-loop-helix DNA-binding domain"/>
    <property type="match status" value="1"/>
</dbReference>
<dbReference type="SMART" id="SM00091">
    <property type="entry name" value="PAS"/>
    <property type="match status" value="1"/>
</dbReference>
<name>A0A6G0WDR4_9STRA</name>
<accession>A0A6G0WDR4</accession>
<protein>
    <recommendedName>
        <fullName evidence="2">BHLH domain-containing protein</fullName>
    </recommendedName>
</protein>
<gene>
    <name evidence="3" type="ORF">Ae201684_015964</name>
</gene>
<dbReference type="NCBIfam" id="TIGR00229">
    <property type="entry name" value="sensory_box"/>
    <property type="match status" value="1"/>
</dbReference>
<evidence type="ECO:0000259" key="2">
    <source>
        <dbReference type="PROSITE" id="PS50888"/>
    </source>
</evidence>
<dbReference type="InterPro" id="IPR035965">
    <property type="entry name" value="PAS-like_dom_sf"/>
</dbReference>
<dbReference type="InterPro" id="IPR000014">
    <property type="entry name" value="PAS"/>
</dbReference>
<dbReference type="GO" id="GO:0046983">
    <property type="term" value="F:protein dimerization activity"/>
    <property type="evidence" value="ECO:0007669"/>
    <property type="project" value="InterPro"/>
</dbReference>
<keyword evidence="4" id="KW-1185">Reference proteome</keyword>
<dbReference type="Pfam" id="PF00010">
    <property type="entry name" value="HLH"/>
    <property type="match status" value="1"/>
</dbReference>
<organism evidence="3 4">
    <name type="scientific">Aphanomyces euteiches</name>
    <dbReference type="NCBI Taxonomy" id="100861"/>
    <lineage>
        <taxon>Eukaryota</taxon>
        <taxon>Sar</taxon>
        <taxon>Stramenopiles</taxon>
        <taxon>Oomycota</taxon>
        <taxon>Saprolegniomycetes</taxon>
        <taxon>Saprolegniales</taxon>
        <taxon>Verrucalvaceae</taxon>
        <taxon>Aphanomyces</taxon>
    </lineage>
</organism>
<evidence type="ECO:0000256" key="1">
    <source>
        <dbReference type="SAM" id="MobiDB-lite"/>
    </source>
</evidence>
<evidence type="ECO:0000313" key="4">
    <source>
        <dbReference type="Proteomes" id="UP000481153"/>
    </source>
</evidence>
<dbReference type="Gene3D" id="3.30.450.20">
    <property type="entry name" value="PAS domain"/>
    <property type="match status" value="1"/>
</dbReference>
<feature type="region of interest" description="Disordered" evidence="1">
    <location>
        <begin position="126"/>
        <end position="166"/>
    </location>
</feature>
<sequence length="307" mass="34228">MDRRDHEFDFAQHVKEEGYPMHINLGVIDGMQRGRTSSDSFIFGPEGTTPGDSPNGATGADGLAADVSRKQRHNLREQRRIMRIGNQFEQLKKKLESVGFLSNKKDKHSILQATIEYIAALERDSHAAGLPPPLPRPSSSSDSGKENMNSNNHAIESMPPPTNYTPPPPPAVNYMWNIPPSQSVQCVPEMVIDSTATYRHVFLHTSVPCVLTRLDGSIVESNYLFHELFNASPDELRLYNLYSLCLPADVPKLQGIVSKVLSFEVNSCRASMMWKYGVERHVYVSVALVRDHTGQAVNLQCSVWPLA</sequence>
<dbReference type="SMART" id="SM00353">
    <property type="entry name" value="HLH"/>
    <property type="match status" value="1"/>
</dbReference>
<evidence type="ECO:0000313" key="3">
    <source>
        <dbReference type="EMBL" id="KAF0725631.1"/>
    </source>
</evidence>
<dbReference type="SUPFAM" id="SSF55785">
    <property type="entry name" value="PYP-like sensor domain (PAS domain)"/>
    <property type="match status" value="1"/>
</dbReference>
<dbReference type="SUPFAM" id="SSF47459">
    <property type="entry name" value="HLH, helix-loop-helix DNA-binding domain"/>
    <property type="match status" value="1"/>
</dbReference>
<dbReference type="VEuPathDB" id="FungiDB:AeMF1_009060"/>
<dbReference type="CDD" id="cd00130">
    <property type="entry name" value="PAS"/>
    <property type="match status" value="1"/>
</dbReference>
<reference evidence="3 4" key="1">
    <citation type="submission" date="2019-07" db="EMBL/GenBank/DDBJ databases">
        <title>Genomics analysis of Aphanomyces spp. identifies a new class of oomycete effector associated with host adaptation.</title>
        <authorList>
            <person name="Gaulin E."/>
        </authorList>
    </citation>
    <scope>NUCLEOTIDE SEQUENCE [LARGE SCALE GENOMIC DNA]</scope>
    <source>
        <strain evidence="3 4">ATCC 201684</strain>
    </source>
</reference>
<dbReference type="Proteomes" id="UP000481153">
    <property type="component" value="Unassembled WGS sequence"/>
</dbReference>
<feature type="domain" description="BHLH" evidence="2">
    <location>
        <begin position="68"/>
        <end position="121"/>
    </location>
</feature>
<dbReference type="CDD" id="cd00083">
    <property type="entry name" value="bHLH_SF"/>
    <property type="match status" value="1"/>
</dbReference>
<proteinExistence type="predicted"/>
<dbReference type="InterPro" id="IPR036638">
    <property type="entry name" value="HLH_DNA-bd_sf"/>
</dbReference>
<dbReference type="EMBL" id="VJMJ01000237">
    <property type="protein sequence ID" value="KAF0725631.1"/>
    <property type="molecule type" value="Genomic_DNA"/>
</dbReference>
<dbReference type="PROSITE" id="PS50888">
    <property type="entry name" value="BHLH"/>
    <property type="match status" value="1"/>
</dbReference>
<dbReference type="InterPro" id="IPR011598">
    <property type="entry name" value="bHLH_dom"/>
</dbReference>
<comment type="caution">
    <text evidence="3">The sequence shown here is derived from an EMBL/GenBank/DDBJ whole genome shotgun (WGS) entry which is preliminary data.</text>
</comment>